<reference evidence="1 2" key="1">
    <citation type="journal article" date="2014" name="Mol. Plant">
        <title>Chromosome Scale Genome Assembly and Transcriptome Profiling of Nannochloropsis gaditana in Nitrogen Depletion.</title>
        <authorList>
            <person name="Corteggiani Carpinelli E."/>
            <person name="Telatin A."/>
            <person name="Vitulo N."/>
            <person name="Forcato C."/>
            <person name="D'Angelo M."/>
            <person name="Schiavon R."/>
            <person name="Vezzi A."/>
            <person name="Giacometti G.M."/>
            <person name="Morosinotto T."/>
            <person name="Valle G."/>
        </authorList>
    </citation>
    <scope>NUCLEOTIDE SEQUENCE [LARGE SCALE GENOMIC DNA]</scope>
    <source>
        <strain evidence="1 2">B-31</strain>
    </source>
</reference>
<comment type="caution">
    <text evidence="1">The sequence shown here is derived from an EMBL/GenBank/DDBJ whole genome shotgun (WGS) entry which is preliminary data.</text>
</comment>
<keyword evidence="2" id="KW-1185">Reference proteome</keyword>
<protein>
    <submittedName>
        <fullName evidence="1">Uncharacterized protein</fullName>
    </submittedName>
</protein>
<gene>
    <name evidence="1" type="ORF">Naga_100016g9</name>
</gene>
<dbReference type="SUPFAM" id="SSF48371">
    <property type="entry name" value="ARM repeat"/>
    <property type="match status" value="1"/>
</dbReference>
<evidence type="ECO:0000313" key="1">
    <source>
        <dbReference type="EMBL" id="EWM25095.1"/>
    </source>
</evidence>
<dbReference type="EMBL" id="AZIL01001059">
    <property type="protein sequence ID" value="EWM25095.1"/>
    <property type="molecule type" value="Genomic_DNA"/>
</dbReference>
<organism evidence="1 2">
    <name type="scientific">Nannochloropsis gaditana</name>
    <dbReference type="NCBI Taxonomy" id="72520"/>
    <lineage>
        <taxon>Eukaryota</taxon>
        <taxon>Sar</taxon>
        <taxon>Stramenopiles</taxon>
        <taxon>Ochrophyta</taxon>
        <taxon>Eustigmatophyceae</taxon>
        <taxon>Eustigmatales</taxon>
        <taxon>Monodopsidaceae</taxon>
        <taxon>Nannochloropsis</taxon>
    </lineage>
</organism>
<dbReference type="OrthoDB" id="10325667at2759"/>
<proteinExistence type="predicted"/>
<accession>W7TDP3</accession>
<evidence type="ECO:0000313" key="2">
    <source>
        <dbReference type="Proteomes" id="UP000019335"/>
    </source>
</evidence>
<sequence length="799" mass="88453">MSEILMAKLREGKPPKNAKILNILREQVHQLGQDTETISHSLDFAQALAELLPRLRDTDNDSRKLARLVYFFITEICAHHARTCDAAIFLEAVLADFRSATYFPRQVVAVQSLGLLSSQYYHHHRSKDELRREEVYLETLSLVQKSCSDLQRLPPSLEKLGGEIVGSGKKTKEFAEILALSGALSLMMRHVLKHFDCCPPEWMAYMYTVCHAPGSLRANDDGTRACHAALWELALKSKSARAEMAIHLLSNKKIHSSSALSDILACVFYLRTCACIASSTGQDVPPATTEAFFQVLKDAALKDKRLQVSLEAINLLYQFSWHEFGTLSSTRASDVPAIAKVLQHAVEEPAAQLTTLHAVFGAMRTMAKWLVRYQYEGEKGDEFTLIAQADIGEEDAGYMHAGVLKRLRNTITSRADALESSKTLSTQLRLSLLQTLIWLVPSLPRASFPSNASNRYNSRISFSALSLSQPGGEPVLSSLTSLSTSDESQLWQDLERRLAEAPAYFTDVQLGLLLEEGRDRMSVEAVSSSSGPSSRILASLLSRTSRIYFNVAPTDAMAEYLIKTWEGLLSPRPSDPVIQAELLAAIFCVLDLDFCPKPASGNTHIYFKAGIRPQAVWQTQGQVQEPSCTQKRAIYARLLRLASWFLGEHALRFTTEQLGVIVLRLKTLSLFSDCFTQYEAVQALCKVAVCCEQADIQVELYEFLRDFTCADLKSPLTGINEVGMSTFGEAHENEDQAQKLSFGVGNGFGSQEDCVAATLEHLRGVFRDHLKSLGLDPPGDPSQSSIVGVSLFVVQNAKE</sequence>
<dbReference type="AlphaFoldDB" id="W7TDP3"/>
<dbReference type="InterPro" id="IPR016024">
    <property type="entry name" value="ARM-type_fold"/>
</dbReference>
<name>W7TDP3_9STRA</name>
<dbReference type="Proteomes" id="UP000019335">
    <property type="component" value="Chromosome 12"/>
</dbReference>